<dbReference type="PANTHER" id="PTHR34581:SF2">
    <property type="entry name" value="PTS SYSTEM N,N'-DIACETYLCHITOBIOSE-SPECIFIC EIIB COMPONENT"/>
    <property type="match status" value="1"/>
</dbReference>
<evidence type="ECO:0000256" key="7">
    <source>
        <dbReference type="PROSITE-ProRule" id="PRU00423"/>
    </source>
</evidence>
<keyword evidence="3 9" id="KW-0762">Sugar transport</keyword>
<comment type="caution">
    <text evidence="9">The sequence shown here is derived from an EMBL/GenBank/DDBJ whole genome shotgun (WGS) entry which is preliminary data.</text>
</comment>
<dbReference type="Proteomes" id="UP001523565">
    <property type="component" value="Unassembled WGS sequence"/>
</dbReference>
<dbReference type="PROSITE" id="PS51100">
    <property type="entry name" value="PTS_EIIB_TYPE_3"/>
    <property type="match status" value="1"/>
</dbReference>
<evidence type="ECO:0000256" key="1">
    <source>
        <dbReference type="ARBA" id="ARBA00022448"/>
    </source>
</evidence>
<dbReference type="InterPro" id="IPR013012">
    <property type="entry name" value="PTS_EIIB_3"/>
</dbReference>
<accession>A0ABT1EJH3</accession>
<evidence type="ECO:0000256" key="5">
    <source>
        <dbReference type="ARBA" id="ARBA00022683"/>
    </source>
</evidence>
<evidence type="ECO:0000256" key="6">
    <source>
        <dbReference type="ARBA" id="ARBA00022777"/>
    </source>
</evidence>
<keyword evidence="6" id="KW-0418">Kinase</keyword>
<organism evidence="9 10">
    <name type="scientific">Ohessyouella blattaphilus</name>
    <dbReference type="NCBI Taxonomy" id="2949333"/>
    <lineage>
        <taxon>Bacteria</taxon>
        <taxon>Bacillati</taxon>
        <taxon>Bacillota</taxon>
        <taxon>Clostridia</taxon>
        <taxon>Lachnospirales</taxon>
        <taxon>Lachnospiraceae</taxon>
        <taxon>Ohessyouella</taxon>
    </lineage>
</organism>
<dbReference type="RefSeq" id="WP_262069740.1">
    <property type="nucleotide sequence ID" value="NZ_JAMXOC010000018.1"/>
</dbReference>
<dbReference type="Gene3D" id="3.40.50.2300">
    <property type="match status" value="1"/>
</dbReference>
<keyword evidence="1" id="KW-0813">Transport</keyword>
<protein>
    <submittedName>
        <fullName evidence="9">PTS sugar transporter subunit IIB</fullName>
    </submittedName>
</protein>
<keyword evidence="10" id="KW-1185">Reference proteome</keyword>
<feature type="domain" description="PTS EIIB type-3" evidence="8">
    <location>
        <begin position="1"/>
        <end position="101"/>
    </location>
</feature>
<dbReference type="EMBL" id="JAMZFV010000018">
    <property type="protein sequence ID" value="MCP1110860.1"/>
    <property type="molecule type" value="Genomic_DNA"/>
</dbReference>
<reference evidence="9 10" key="1">
    <citation type="journal article" date="2022" name="Genome Biol. Evol.">
        <title>Host diet, physiology and behaviors set the stage for Lachnospiraceae cladogenesis.</title>
        <authorList>
            <person name="Vera-Ponce De Leon A."/>
            <person name="Schneider M."/>
            <person name="Jahnes B.C."/>
            <person name="Sadowski V."/>
            <person name="Camuy-Velez L.A."/>
            <person name="Duan J."/>
            <person name="Sabree Z.L."/>
        </authorList>
    </citation>
    <scope>NUCLEOTIDE SEQUENCE [LARGE SCALE GENOMIC DNA]</scope>
    <source>
        <strain evidence="9 10">PAL227</strain>
    </source>
</reference>
<evidence type="ECO:0000313" key="9">
    <source>
        <dbReference type="EMBL" id="MCP1110860.1"/>
    </source>
</evidence>
<dbReference type="CDD" id="cd05564">
    <property type="entry name" value="PTS_IIB_chitobiose_lichenan"/>
    <property type="match status" value="1"/>
</dbReference>
<dbReference type="InterPro" id="IPR036095">
    <property type="entry name" value="PTS_EIIB-like_sf"/>
</dbReference>
<dbReference type="Pfam" id="PF02302">
    <property type="entry name" value="PTS_IIB"/>
    <property type="match status" value="1"/>
</dbReference>
<keyword evidence="4" id="KW-0808">Transferase</keyword>
<sequence>MAKVMFVCAAGMSTSLLVEKVNKAAKEKGLELEVYAMGEAEARKDLTQADVLLLGPQVRYLEGKFKEAIAGSSTKIGVVDMLSYGRMDGAAVLKQIESLLG</sequence>
<dbReference type="PANTHER" id="PTHR34581">
    <property type="entry name" value="PTS SYSTEM N,N'-DIACETYLCHITOBIOSE-SPECIFIC EIIB COMPONENT"/>
    <property type="match status" value="1"/>
</dbReference>
<gene>
    <name evidence="9" type="ORF">NK118_11415</name>
</gene>
<dbReference type="SUPFAM" id="SSF52794">
    <property type="entry name" value="PTS system IIB component-like"/>
    <property type="match status" value="1"/>
</dbReference>
<evidence type="ECO:0000256" key="2">
    <source>
        <dbReference type="ARBA" id="ARBA00022553"/>
    </source>
</evidence>
<dbReference type="InterPro" id="IPR051819">
    <property type="entry name" value="PTS_sugar-specific_EIIB"/>
</dbReference>
<evidence type="ECO:0000259" key="8">
    <source>
        <dbReference type="PROSITE" id="PS51100"/>
    </source>
</evidence>
<proteinExistence type="predicted"/>
<evidence type="ECO:0000256" key="3">
    <source>
        <dbReference type="ARBA" id="ARBA00022597"/>
    </source>
</evidence>
<keyword evidence="5" id="KW-0598">Phosphotransferase system</keyword>
<dbReference type="InterPro" id="IPR003501">
    <property type="entry name" value="PTS_EIIB_2/3"/>
</dbReference>
<name>A0ABT1EJH3_9FIRM</name>
<evidence type="ECO:0000313" key="10">
    <source>
        <dbReference type="Proteomes" id="UP001523565"/>
    </source>
</evidence>
<keyword evidence="2" id="KW-0597">Phosphoprotein</keyword>
<evidence type="ECO:0000256" key="4">
    <source>
        <dbReference type="ARBA" id="ARBA00022679"/>
    </source>
</evidence>
<feature type="modified residue" description="Phosphocysteine; by EIIA" evidence="7">
    <location>
        <position position="8"/>
    </location>
</feature>